<dbReference type="Proteomes" id="UP001162060">
    <property type="component" value="Unassembled WGS sequence"/>
</dbReference>
<dbReference type="EMBL" id="CAKLBY020000231">
    <property type="protein sequence ID" value="CAK7938673.1"/>
    <property type="molecule type" value="Genomic_DNA"/>
</dbReference>
<name>A0AAV1UY79_9STRA</name>
<evidence type="ECO:0000313" key="1">
    <source>
        <dbReference type="EMBL" id="CAK7938673.1"/>
    </source>
</evidence>
<gene>
    <name evidence="1" type="ORF">PM001_LOCUS23823</name>
</gene>
<dbReference type="AlphaFoldDB" id="A0AAV1UY79"/>
<sequence>MHLVSASLCLFNQKIASNSKTFRLNEFVAMSISDKEDGKNNETRLREGFVLNASTSLLETPYQEEIIYRRAYAETPFMTSSFDSHTDDDFTMLPSDKFLFTTSPASLQDLDDGSSNVLGLGSVHNSPMDCSLDAENLNDTAVKGVTHSRELVPTEEVPVAVEVAYHRVNPMFESCEPPTIIFCNIYKAMEARDINFSCSPDWTIVAHALVAAEEVCFSVQLHRLAMTSFIRVDFTLRLGDELKFLRLTDSIRKECRSIDRDMMGLPELSFDIMADWSAPEDFFLNL</sequence>
<accession>A0AAV1UY79</accession>
<proteinExistence type="predicted"/>
<protein>
    <submittedName>
        <fullName evidence="1">Uncharacterized protein</fullName>
    </submittedName>
</protein>
<comment type="caution">
    <text evidence="1">The sequence shown here is derived from an EMBL/GenBank/DDBJ whole genome shotgun (WGS) entry which is preliminary data.</text>
</comment>
<evidence type="ECO:0000313" key="2">
    <source>
        <dbReference type="Proteomes" id="UP001162060"/>
    </source>
</evidence>
<reference evidence="1" key="1">
    <citation type="submission" date="2024-01" db="EMBL/GenBank/DDBJ databases">
        <authorList>
            <person name="Webb A."/>
        </authorList>
    </citation>
    <scope>NUCLEOTIDE SEQUENCE</scope>
    <source>
        <strain evidence="1">Pm1</strain>
    </source>
</reference>
<organism evidence="1 2">
    <name type="scientific">Peronospora matthiolae</name>
    <dbReference type="NCBI Taxonomy" id="2874970"/>
    <lineage>
        <taxon>Eukaryota</taxon>
        <taxon>Sar</taxon>
        <taxon>Stramenopiles</taxon>
        <taxon>Oomycota</taxon>
        <taxon>Peronosporomycetes</taxon>
        <taxon>Peronosporales</taxon>
        <taxon>Peronosporaceae</taxon>
        <taxon>Peronospora</taxon>
    </lineage>
</organism>